<evidence type="ECO:0008006" key="6">
    <source>
        <dbReference type="Google" id="ProtNLM"/>
    </source>
</evidence>
<proteinExistence type="predicted"/>
<organism evidence="4 5">
    <name type="scientific">Anaeramoeba ignava</name>
    <name type="common">Anaerobic marine amoeba</name>
    <dbReference type="NCBI Taxonomy" id="1746090"/>
    <lineage>
        <taxon>Eukaryota</taxon>
        <taxon>Metamonada</taxon>
        <taxon>Anaeramoebidae</taxon>
        <taxon>Anaeramoeba</taxon>
    </lineage>
</organism>
<feature type="transmembrane region" description="Helical" evidence="2">
    <location>
        <begin position="459"/>
        <end position="477"/>
    </location>
</feature>
<evidence type="ECO:0000256" key="2">
    <source>
        <dbReference type="SAM" id="Phobius"/>
    </source>
</evidence>
<comment type="caution">
    <text evidence="4">The sequence shown here is derived from an EMBL/GenBank/DDBJ whole genome shotgun (WGS) entry which is preliminary data.</text>
</comment>
<keyword evidence="1" id="KW-0175">Coiled coil</keyword>
<feature type="chain" id="PRO_5040194000" description="Transmembrane protein" evidence="3">
    <location>
        <begin position="23"/>
        <end position="489"/>
    </location>
</feature>
<accession>A0A9Q0LGF7</accession>
<feature type="coiled-coil region" evidence="1">
    <location>
        <begin position="77"/>
        <end position="112"/>
    </location>
</feature>
<evidence type="ECO:0000313" key="4">
    <source>
        <dbReference type="EMBL" id="KAJ5072422.1"/>
    </source>
</evidence>
<gene>
    <name evidence="4" type="ORF">M0811_01437</name>
</gene>
<dbReference type="EMBL" id="JAPDFW010000081">
    <property type="protein sequence ID" value="KAJ5072422.1"/>
    <property type="molecule type" value="Genomic_DNA"/>
</dbReference>
<keyword evidence="5" id="KW-1185">Reference proteome</keyword>
<evidence type="ECO:0000256" key="1">
    <source>
        <dbReference type="SAM" id="Coils"/>
    </source>
</evidence>
<dbReference type="AlphaFoldDB" id="A0A9Q0LGF7"/>
<keyword evidence="2" id="KW-0472">Membrane</keyword>
<name>A0A9Q0LGF7_ANAIG</name>
<sequence length="489" mass="57362">MKNSFLISFLFFLIFNFNFIFSQNQIFYQQFFITRTPDILIESTTKTTDSFLAILSLNKTNEENKPKIVKTKENSNQNSNQNQNQNLEKNLNQNLEENLNQIQNQIYHQDSQSLLTSIITGSFPSKHGITSKWWLQKFSPFKSTIMELFAQIFPEDSMIISFSSDEKISTLTGLRKEIQKSLKYKNLFTSSYQQKNKKLVGFPKVKAKSFKEFFDFSNEQPEIFINFIKNGGKIIYNEKMNLLSIFSLKSNIDVDFNLNDSVICSFIAEIMGLDYIIKFAKEKNKTISELRLFTTITFASLSEIRKNSTENFNDAIKILDVILPEFIKQFQLITNKSFITELLFINEQKLEKKHLAKLIFDTFKKEIITDEETTFKIFPEIYLKKNLTSSQIEKICSEIQNQILFDFNSNSSINYKIHCFGKNENRLTKEVHPLSKKFYINEAKQFPSNLPFSKDLKRFFGTIILILLTFLFFFLFCSMKQNESKKLIL</sequence>
<keyword evidence="2" id="KW-1133">Transmembrane helix</keyword>
<keyword evidence="3" id="KW-0732">Signal</keyword>
<protein>
    <recommendedName>
        <fullName evidence="6">Transmembrane protein</fullName>
    </recommendedName>
</protein>
<keyword evidence="2" id="KW-0812">Transmembrane</keyword>
<evidence type="ECO:0000256" key="3">
    <source>
        <dbReference type="SAM" id="SignalP"/>
    </source>
</evidence>
<reference evidence="4" key="1">
    <citation type="submission" date="2022-10" db="EMBL/GenBank/DDBJ databases">
        <title>Novel sulphate-reducing endosymbionts in the free-living metamonad Anaeramoeba.</title>
        <authorList>
            <person name="Jerlstrom-Hultqvist J."/>
            <person name="Cepicka I."/>
            <person name="Gallot-Lavallee L."/>
            <person name="Salas-Leiva D."/>
            <person name="Curtis B.A."/>
            <person name="Zahonova K."/>
            <person name="Pipaliya S."/>
            <person name="Dacks J."/>
            <person name="Roger A.J."/>
        </authorList>
    </citation>
    <scope>NUCLEOTIDE SEQUENCE</scope>
    <source>
        <strain evidence="4">BMAN</strain>
    </source>
</reference>
<evidence type="ECO:0000313" key="5">
    <source>
        <dbReference type="Proteomes" id="UP001149090"/>
    </source>
</evidence>
<dbReference type="Proteomes" id="UP001149090">
    <property type="component" value="Unassembled WGS sequence"/>
</dbReference>
<dbReference type="OrthoDB" id="10666724at2759"/>
<feature type="signal peptide" evidence="3">
    <location>
        <begin position="1"/>
        <end position="22"/>
    </location>
</feature>